<dbReference type="EMBL" id="CABPRJ010000983">
    <property type="protein sequence ID" value="VVC34135.1"/>
    <property type="molecule type" value="Genomic_DNA"/>
</dbReference>
<feature type="region of interest" description="Disordered" evidence="1">
    <location>
        <begin position="297"/>
        <end position="322"/>
    </location>
</feature>
<keyword evidence="3" id="KW-0406">Ion transport</keyword>
<feature type="transmembrane region" description="Helical" evidence="2">
    <location>
        <begin position="254"/>
        <end position="278"/>
    </location>
</feature>
<dbReference type="GO" id="GO:0017080">
    <property type="term" value="F:sodium channel regulator activity"/>
    <property type="evidence" value="ECO:0007669"/>
    <property type="project" value="TreeGrafter"/>
</dbReference>
<keyword evidence="2" id="KW-0472">Membrane</keyword>
<keyword evidence="2" id="KW-1133">Transmembrane helix</keyword>
<keyword evidence="3" id="KW-0813">Transport</keyword>
<dbReference type="GO" id="GO:0002028">
    <property type="term" value="P:regulation of sodium ion transport"/>
    <property type="evidence" value="ECO:0007669"/>
    <property type="project" value="TreeGrafter"/>
</dbReference>
<keyword evidence="2" id="KW-0812">Transmembrane</keyword>
<gene>
    <name evidence="3" type="ORF">CINCED_3A019491</name>
</gene>
<dbReference type="Proteomes" id="UP000325440">
    <property type="component" value="Unassembled WGS sequence"/>
</dbReference>
<dbReference type="PANTHER" id="PTHR12335:SF5">
    <property type="entry name" value="IP20336P"/>
    <property type="match status" value="1"/>
</dbReference>
<keyword evidence="4" id="KW-1185">Reference proteome</keyword>
<feature type="transmembrane region" description="Helical" evidence="2">
    <location>
        <begin position="35"/>
        <end position="58"/>
    </location>
</feature>
<dbReference type="OrthoDB" id="8175770at2759"/>
<proteinExistence type="predicted"/>
<organism evidence="3 4">
    <name type="scientific">Cinara cedri</name>
    <dbReference type="NCBI Taxonomy" id="506608"/>
    <lineage>
        <taxon>Eukaryota</taxon>
        <taxon>Metazoa</taxon>
        <taxon>Ecdysozoa</taxon>
        <taxon>Arthropoda</taxon>
        <taxon>Hexapoda</taxon>
        <taxon>Insecta</taxon>
        <taxon>Pterygota</taxon>
        <taxon>Neoptera</taxon>
        <taxon>Paraneoptera</taxon>
        <taxon>Hemiptera</taxon>
        <taxon>Sternorrhyncha</taxon>
        <taxon>Aphidomorpha</taxon>
        <taxon>Aphidoidea</taxon>
        <taxon>Aphididae</taxon>
        <taxon>Lachninae</taxon>
        <taxon>Cinara</taxon>
    </lineage>
</organism>
<dbReference type="GO" id="GO:0005886">
    <property type="term" value="C:plasma membrane"/>
    <property type="evidence" value="ECO:0007669"/>
    <property type="project" value="TreeGrafter"/>
</dbReference>
<evidence type="ECO:0000313" key="4">
    <source>
        <dbReference type="Proteomes" id="UP000325440"/>
    </source>
</evidence>
<reference evidence="3 4" key="1">
    <citation type="submission" date="2019-08" db="EMBL/GenBank/DDBJ databases">
        <authorList>
            <person name="Alioto T."/>
            <person name="Alioto T."/>
            <person name="Gomez Garrido J."/>
        </authorList>
    </citation>
    <scope>NUCLEOTIDE SEQUENCE [LARGE SCALE GENOMIC DNA]</scope>
</reference>
<accession>A0A5E4MT99</accession>
<dbReference type="GO" id="GO:0034220">
    <property type="term" value="P:monoatomic ion transmembrane transport"/>
    <property type="evidence" value="ECO:0007669"/>
    <property type="project" value="UniProtKB-KW"/>
</dbReference>
<keyword evidence="3" id="KW-0407">Ion channel</keyword>
<dbReference type="InterPro" id="IPR031578">
    <property type="entry name" value="TipE"/>
</dbReference>
<evidence type="ECO:0000256" key="1">
    <source>
        <dbReference type="SAM" id="MobiDB-lite"/>
    </source>
</evidence>
<dbReference type="AlphaFoldDB" id="A0A5E4MT99"/>
<evidence type="ECO:0000313" key="3">
    <source>
        <dbReference type="EMBL" id="VVC34135.1"/>
    </source>
</evidence>
<dbReference type="Pfam" id="PF16972">
    <property type="entry name" value="TipE"/>
    <property type="match status" value="1"/>
</dbReference>
<name>A0A5E4MT99_9HEMI</name>
<dbReference type="PANTHER" id="PTHR12335">
    <property type="entry name" value="TIPE PROTEIN TEMPERATURE-INDUCED PARALYTIC E"/>
    <property type="match status" value="1"/>
</dbReference>
<protein>
    <submittedName>
        <fullName evidence="3">Na+ channel auxiliary subunit TipE</fullName>
    </submittedName>
</protein>
<sequence length="322" mass="36802">MEHPVRSRQASQDEGSRLLGEPVKISFSERIKPKVSLCLGTTAALSFMVFLFLVPFVVDPAVSRLIARYSPEPGTCALHEHIFAAGLSKCTWSSCREGCTSATTRCHQITVNYSLTPFEEYYQNKMHPKSLKWAGTVVRFLVNTEGCGYPPYVNCTVFALKYGHMEFVDFSIFENINQSETRALYRHYSDSEMPTIKPTNNLQMNTISNNQELQLKGVRQKSDKMGYHVFPCYYSRAYPDRVVAEYNWYHTIKMLVAAVVIPWTLFFVSCAILCYWYCPALKKEFMIGKKKTAANKIDKNSHSVNRRLSEQPFSTDEDDGGY</sequence>
<evidence type="ECO:0000256" key="2">
    <source>
        <dbReference type="SAM" id="Phobius"/>
    </source>
</evidence>